<dbReference type="GO" id="GO:0016874">
    <property type="term" value="F:ligase activity"/>
    <property type="evidence" value="ECO:0007669"/>
    <property type="project" value="UniProtKB-KW"/>
</dbReference>
<dbReference type="EMBL" id="PQXL01000004">
    <property type="protein sequence ID" value="THV55724.1"/>
    <property type="molecule type" value="Genomic_DNA"/>
</dbReference>
<gene>
    <name evidence="2" type="ORF">BGAL_0004g00470</name>
</gene>
<dbReference type="AlphaFoldDB" id="A0A4S8RPJ8"/>
<keyword evidence="3" id="KW-1185">Reference proteome</keyword>
<dbReference type="InterPro" id="IPR023213">
    <property type="entry name" value="CAT-like_dom_sf"/>
</dbReference>
<dbReference type="PANTHER" id="PTHR45527:SF16">
    <property type="entry name" value="NONRIBOSOMAL PEPTIDE SYNTHASE ATNA-RELATED"/>
    <property type="match status" value="1"/>
</dbReference>
<dbReference type="GO" id="GO:0005737">
    <property type="term" value="C:cytoplasm"/>
    <property type="evidence" value="ECO:0007669"/>
    <property type="project" value="TreeGrafter"/>
</dbReference>
<evidence type="ECO:0000256" key="1">
    <source>
        <dbReference type="ARBA" id="ARBA00022598"/>
    </source>
</evidence>
<sequence length="208" mass="23582">MVAAARENNLQLTVAQIFDYRYLPLANLTLTTTTESISEAPQKSRKATDLAGLVDREGDTDPNSIEDICPASPLQKGLIALTTRNHKTNTLQQVFRLSSDIDIGCFVVAWENVASQNAILRTRITFTRSSILQVVLRENIDLRVDFDYGTRLVRLGLVLDRDGAHYFIWTSHHSTYNGWCRFGMLDMLEGFYDFIITEQTLQRETSCV</sequence>
<dbReference type="GO" id="GO:0044550">
    <property type="term" value="P:secondary metabolite biosynthetic process"/>
    <property type="evidence" value="ECO:0007669"/>
    <property type="project" value="TreeGrafter"/>
</dbReference>
<reference evidence="2 3" key="1">
    <citation type="submission" date="2017-12" db="EMBL/GenBank/DDBJ databases">
        <title>Comparative genomics of Botrytis spp.</title>
        <authorList>
            <person name="Valero-Jimenez C.A."/>
            <person name="Tapia P."/>
            <person name="Veloso J."/>
            <person name="Silva-Moreno E."/>
            <person name="Staats M."/>
            <person name="Valdes J.H."/>
            <person name="Van Kan J.A.L."/>
        </authorList>
    </citation>
    <scope>NUCLEOTIDE SEQUENCE [LARGE SCALE GENOMIC DNA]</scope>
    <source>
        <strain evidence="2 3">MUCL435</strain>
    </source>
</reference>
<proteinExistence type="predicted"/>
<name>A0A4S8RPJ8_9HELO</name>
<dbReference type="GO" id="GO:0043041">
    <property type="term" value="P:amino acid activation for nonribosomal peptide biosynthetic process"/>
    <property type="evidence" value="ECO:0007669"/>
    <property type="project" value="TreeGrafter"/>
</dbReference>
<dbReference type="OrthoDB" id="416786at2759"/>
<comment type="caution">
    <text evidence="2">The sequence shown here is derived from an EMBL/GenBank/DDBJ whole genome shotgun (WGS) entry which is preliminary data.</text>
</comment>
<dbReference type="PANTHER" id="PTHR45527">
    <property type="entry name" value="NONRIBOSOMAL PEPTIDE SYNTHETASE"/>
    <property type="match status" value="1"/>
</dbReference>
<dbReference type="SUPFAM" id="SSF52777">
    <property type="entry name" value="CoA-dependent acyltransferases"/>
    <property type="match status" value="1"/>
</dbReference>
<evidence type="ECO:0000313" key="3">
    <source>
        <dbReference type="Proteomes" id="UP000308671"/>
    </source>
</evidence>
<dbReference type="GO" id="GO:0031177">
    <property type="term" value="F:phosphopantetheine binding"/>
    <property type="evidence" value="ECO:0007669"/>
    <property type="project" value="TreeGrafter"/>
</dbReference>
<organism evidence="2 3">
    <name type="scientific">Botrytis galanthina</name>
    <dbReference type="NCBI Taxonomy" id="278940"/>
    <lineage>
        <taxon>Eukaryota</taxon>
        <taxon>Fungi</taxon>
        <taxon>Dikarya</taxon>
        <taxon>Ascomycota</taxon>
        <taxon>Pezizomycotina</taxon>
        <taxon>Leotiomycetes</taxon>
        <taxon>Helotiales</taxon>
        <taxon>Sclerotiniaceae</taxon>
        <taxon>Botrytis</taxon>
    </lineage>
</organism>
<accession>A0A4S8RPJ8</accession>
<dbReference type="Proteomes" id="UP000308671">
    <property type="component" value="Unassembled WGS sequence"/>
</dbReference>
<evidence type="ECO:0000313" key="2">
    <source>
        <dbReference type="EMBL" id="THV55724.1"/>
    </source>
</evidence>
<keyword evidence="1" id="KW-0436">Ligase</keyword>
<dbReference type="Gene3D" id="3.30.559.10">
    <property type="entry name" value="Chloramphenicol acetyltransferase-like domain"/>
    <property type="match status" value="1"/>
</dbReference>
<protein>
    <submittedName>
        <fullName evidence="2">Uncharacterized protein</fullName>
    </submittedName>
</protein>